<keyword evidence="11" id="KW-0670">Pyruvate</keyword>
<evidence type="ECO:0000256" key="6">
    <source>
        <dbReference type="ARBA" id="ARBA00023002"/>
    </source>
</evidence>
<gene>
    <name evidence="11" type="primary">pflA</name>
    <name evidence="11" type="ORF">ACFQ1G_12480</name>
</gene>
<dbReference type="PROSITE" id="PS51918">
    <property type="entry name" value="RADICAL_SAM"/>
    <property type="match status" value="1"/>
</dbReference>
<evidence type="ECO:0000256" key="4">
    <source>
        <dbReference type="ARBA" id="ARBA00022691"/>
    </source>
</evidence>
<keyword evidence="3 9" id="KW-0004">4Fe-4S</keyword>
<dbReference type="PANTHER" id="PTHR30352">
    <property type="entry name" value="PYRUVATE FORMATE-LYASE-ACTIVATING ENZYME"/>
    <property type="match status" value="1"/>
</dbReference>
<dbReference type="PANTHER" id="PTHR30352:SF5">
    <property type="entry name" value="PYRUVATE FORMATE-LYASE 1-ACTIVATING ENZYME"/>
    <property type="match status" value="1"/>
</dbReference>
<dbReference type="PROSITE" id="PS01087">
    <property type="entry name" value="RADICAL_ACTIVATING"/>
    <property type="match status" value="1"/>
</dbReference>
<dbReference type="RefSeq" id="WP_380740037.1">
    <property type="nucleotide sequence ID" value="NZ_JBHTJP010000035.1"/>
</dbReference>
<dbReference type="EMBL" id="JBHTJP010000035">
    <property type="protein sequence ID" value="MFD0977612.1"/>
    <property type="molecule type" value="Genomic_DNA"/>
</dbReference>
<keyword evidence="12" id="KW-1185">Reference proteome</keyword>
<comment type="caution">
    <text evidence="11">The sequence shown here is derived from an EMBL/GenBank/DDBJ whole genome shotgun (WGS) entry which is preliminary data.</text>
</comment>
<keyword evidence="8 9" id="KW-0411">Iron-sulfur</keyword>
<evidence type="ECO:0000259" key="10">
    <source>
        <dbReference type="PROSITE" id="PS51918"/>
    </source>
</evidence>
<comment type="catalytic activity">
    <reaction evidence="9">
        <text>glycyl-[formate C-acetyltransferase] + reduced [flavodoxin] + S-adenosyl-L-methionine = glycin-2-yl radical-[formate C-acetyltransferase] + semiquinone [flavodoxin] + 5'-deoxyadenosine + L-methionine + H(+)</text>
        <dbReference type="Rhea" id="RHEA:19225"/>
        <dbReference type="Rhea" id="RHEA-COMP:10622"/>
        <dbReference type="Rhea" id="RHEA-COMP:12190"/>
        <dbReference type="Rhea" id="RHEA-COMP:12191"/>
        <dbReference type="Rhea" id="RHEA-COMP:14480"/>
        <dbReference type="ChEBI" id="CHEBI:15378"/>
        <dbReference type="ChEBI" id="CHEBI:17319"/>
        <dbReference type="ChEBI" id="CHEBI:29947"/>
        <dbReference type="ChEBI" id="CHEBI:32722"/>
        <dbReference type="ChEBI" id="CHEBI:57618"/>
        <dbReference type="ChEBI" id="CHEBI:57844"/>
        <dbReference type="ChEBI" id="CHEBI:59789"/>
        <dbReference type="ChEBI" id="CHEBI:140311"/>
        <dbReference type="EC" id="1.97.1.4"/>
    </reaction>
</comment>
<feature type="domain" description="Radical SAM core" evidence="10">
    <location>
        <begin position="34"/>
        <end position="257"/>
    </location>
</feature>
<dbReference type="InterPro" id="IPR034457">
    <property type="entry name" value="Organic_radical-activating"/>
</dbReference>
<comment type="function">
    <text evidence="9">Activation of pyruvate formate-lyase under anaerobic conditions by generation of an organic free radical, using S-adenosylmethionine and reduced flavodoxin as cosubstrates to produce 5'-deoxy-adenosine.</text>
</comment>
<dbReference type="InterPro" id="IPR012838">
    <property type="entry name" value="PFL1_activating"/>
</dbReference>
<dbReference type="SFLD" id="SFLDG01066">
    <property type="entry name" value="organic_radical-activating_enz"/>
    <property type="match status" value="1"/>
</dbReference>
<evidence type="ECO:0000313" key="11">
    <source>
        <dbReference type="EMBL" id="MFD0977612.1"/>
    </source>
</evidence>
<comment type="cofactor">
    <cofactor evidence="9">
        <name>[4Fe-4S] cluster</name>
        <dbReference type="ChEBI" id="CHEBI:49883"/>
    </cofactor>
    <text evidence="9">Binds 1 [4Fe-4S] cluster. The cluster is coordinated with 3 cysteines and an exchangeable S-adenosyl-L-methionine.</text>
</comment>
<evidence type="ECO:0000256" key="7">
    <source>
        <dbReference type="ARBA" id="ARBA00023004"/>
    </source>
</evidence>
<keyword evidence="5 9" id="KW-0479">Metal-binding</keyword>
<dbReference type="InterPro" id="IPR058240">
    <property type="entry name" value="rSAM_sf"/>
</dbReference>
<evidence type="ECO:0000256" key="9">
    <source>
        <dbReference type="RuleBase" id="RU362053"/>
    </source>
</evidence>
<dbReference type="CDD" id="cd01335">
    <property type="entry name" value="Radical_SAM"/>
    <property type="match status" value="1"/>
</dbReference>
<proteinExistence type="inferred from homology"/>
<dbReference type="InterPro" id="IPR001989">
    <property type="entry name" value="Radical_activat_CS"/>
</dbReference>
<dbReference type="Proteomes" id="UP001597100">
    <property type="component" value="Unassembled WGS sequence"/>
</dbReference>
<evidence type="ECO:0000256" key="2">
    <source>
        <dbReference type="ARBA" id="ARBA00009777"/>
    </source>
</evidence>
<accession>A0ABW3IJ24</accession>
<name>A0ABW3IJ24_9FLAO</name>
<keyword evidence="4 9" id="KW-0949">S-adenosyl-L-methionine</keyword>
<dbReference type="Pfam" id="PF04055">
    <property type="entry name" value="Radical_SAM"/>
    <property type="match status" value="1"/>
</dbReference>
<comment type="subcellular location">
    <subcellularLocation>
        <location evidence="9">Cytoplasm</location>
    </subcellularLocation>
</comment>
<organism evidence="11 12">
    <name type="scientific">Salinimicrobium gaetbulicola</name>
    <dbReference type="NCBI Taxonomy" id="999702"/>
    <lineage>
        <taxon>Bacteria</taxon>
        <taxon>Pseudomonadati</taxon>
        <taxon>Bacteroidota</taxon>
        <taxon>Flavobacteriia</taxon>
        <taxon>Flavobacteriales</taxon>
        <taxon>Flavobacteriaceae</taxon>
        <taxon>Salinimicrobium</taxon>
    </lineage>
</organism>
<dbReference type="InterPro" id="IPR007197">
    <property type="entry name" value="rSAM"/>
</dbReference>
<dbReference type="InterPro" id="IPR012839">
    <property type="entry name" value="Organic_radical_activase"/>
</dbReference>
<evidence type="ECO:0000256" key="1">
    <source>
        <dbReference type="ARBA" id="ARBA00002918"/>
    </source>
</evidence>
<reference evidence="12" key="1">
    <citation type="journal article" date="2019" name="Int. J. Syst. Evol. Microbiol.">
        <title>The Global Catalogue of Microorganisms (GCM) 10K type strain sequencing project: providing services to taxonomists for standard genome sequencing and annotation.</title>
        <authorList>
            <consortium name="The Broad Institute Genomics Platform"/>
            <consortium name="The Broad Institute Genome Sequencing Center for Infectious Disease"/>
            <person name="Wu L."/>
            <person name="Ma J."/>
        </authorList>
    </citation>
    <scope>NUCLEOTIDE SEQUENCE [LARGE SCALE GENOMIC DNA]</scope>
    <source>
        <strain evidence="12">CCUG 60898</strain>
    </source>
</reference>
<evidence type="ECO:0000313" key="12">
    <source>
        <dbReference type="Proteomes" id="UP001597100"/>
    </source>
</evidence>
<dbReference type="Gene3D" id="3.20.20.70">
    <property type="entry name" value="Aldolase class I"/>
    <property type="match status" value="1"/>
</dbReference>
<dbReference type="NCBIfam" id="TIGR02493">
    <property type="entry name" value="PFLA"/>
    <property type="match status" value="1"/>
</dbReference>
<evidence type="ECO:0000256" key="3">
    <source>
        <dbReference type="ARBA" id="ARBA00022485"/>
    </source>
</evidence>
<comment type="function">
    <text evidence="1">Activation of pyruvate formate-lyase 1 under anaerobic conditions by generation of an organic free radical, using S-adenosylmethionine and reduced flavodoxin as cosubstrates to produce 5'-deoxy-adenosine.</text>
</comment>
<keyword evidence="7 9" id="KW-0408">Iron</keyword>
<dbReference type="SUPFAM" id="SSF102114">
    <property type="entry name" value="Radical SAM enzymes"/>
    <property type="match status" value="1"/>
</dbReference>
<evidence type="ECO:0000256" key="5">
    <source>
        <dbReference type="ARBA" id="ARBA00022723"/>
    </source>
</evidence>
<keyword evidence="6 9" id="KW-0560">Oxidoreductase</keyword>
<dbReference type="EC" id="1.97.1.4" evidence="9"/>
<comment type="similarity">
    <text evidence="2 9">Belongs to the organic radical-activating enzymes family.</text>
</comment>
<evidence type="ECO:0000256" key="8">
    <source>
        <dbReference type="ARBA" id="ARBA00023014"/>
    </source>
</evidence>
<dbReference type="InterPro" id="IPR013785">
    <property type="entry name" value="Aldolase_TIM"/>
</dbReference>
<dbReference type="PIRSF" id="PIRSF000371">
    <property type="entry name" value="PFL_act_enz"/>
    <property type="match status" value="1"/>
</dbReference>
<protein>
    <recommendedName>
        <fullName evidence="9">Pyruvate formate-lyase-activating enzyme</fullName>
        <ecNumber evidence="9">1.97.1.4</ecNumber>
    </recommendedName>
</protein>
<dbReference type="GO" id="GO:0043365">
    <property type="term" value="F:[formate-C-acetyltransferase]-activating enzyme activity"/>
    <property type="evidence" value="ECO:0007669"/>
    <property type="project" value="UniProtKB-EC"/>
</dbReference>
<dbReference type="SFLD" id="SFLDS00029">
    <property type="entry name" value="Radical_SAM"/>
    <property type="match status" value="1"/>
</dbReference>
<keyword evidence="9" id="KW-0963">Cytoplasm</keyword>
<sequence>MIKDGLLIAQNVEKLNLENSEQLRIHSIESFGTHDGPGIRMVVFVQGCQFRCLYCANPDTMNIKGGSLMDIEDIVARAIKQKPYFGKKGGVTVSGGEPLLQRSILKKLFLRLHEEGIHTTLDSNGRLIDKEAKELLDHTDLLMLDVKHFQNDWHKKLTGLSNTNTFKVAQHREATGKPMWLRYVLVPGWSDQEEYLHQMGEYFKDFKTIEKIEVLPYHQLGVHKWEALGMEYKLKDVKPPSAEILERTAAIFRNYFRDVRVN</sequence>